<keyword evidence="5" id="KW-0573">Peptidoglycan synthesis</keyword>
<dbReference type="NCBIfam" id="TIGR01695">
    <property type="entry name" value="murJ_mviN"/>
    <property type="match status" value="1"/>
</dbReference>
<feature type="transmembrane region" description="Helical" evidence="8">
    <location>
        <begin position="224"/>
        <end position="244"/>
    </location>
</feature>
<evidence type="ECO:0000256" key="7">
    <source>
        <dbReference type="ARBA" id="ARBA00023136"/>
    </source>
</evidence>
<keyword evidence="6 8" id="KW-1133">Transmembrane helix</keyword>
<feature type="transmembrane region" description="Helical" evidence="8">
    <location>
        <begin position="385"/>
        <end position="409"/>
    </location>
</feature>
<evidence type="ECO:0000256" key="3">
    <source>
        <dbReference type="ARBA" id="ARBA00022692"/>
    </source>
</evidence>
<dbReference type="AlphaFoldDB" id="A0A1H5RH83"/>
<keyword evidence="3 8" id="KW-0812">Transmembrane</keyword>
<name>A0A1H5RH83_9PSEU</name>
<keyword evidence="4" id="KW-0133">Cell shape</keyword>
<sequence length="593" mass="62231">MAEPPPPVDDEATVFLPSELRGAHWPTRDLDVSRRPYDEFATQIVARPPASPVSAGRGEGAGSSLARSSGRMAVASAVSRITGFVAKLLLAAVVGTGVVNDSFTVANTLPNIVFELLFGGVLASVVVPLLVRSQDDPDGGRAYTQRLITMALVLLTVGTAVAVAIAPLFTALYVDKSSPTANPGLTTALAYLLLPQILFYGLFALLSAILNAQNVFGPPAWAPVLNNVVVTATLVVFALVPGELTLDPVRMGDPKLLVLGLGTTLGIVVQAAVLFPALLRTGFRFRWRWGFDPRIKEFGGLAAWILGYVVVSHVGFVVTTRVLTHGNSGGVTAYSYASLLFQLPYGILGVSLLTALMPRMSRAAADGDTVSLVGDLSLASRISTVLFLPISAVLAVVGTPVGLAIFTLGRGTVADAERLGQTLAVSAVGLLPFALVMLQLRVFYAMKDARTPTLIMLVMTAVKIPLLLLCRGLLDGEHIVYGVMLVNGAGFVVGAVLGQVWLWVRLGHLRSKRSLRVGLITLSASALGVGAAVLAGYAVPGSLGTVAGAWVKLPVQTLLGMAVPFGLLALLRLPEFTPVTRRVGGLLRRFAAR</sequence>
<evidence type="ECO:0000313" key="10">
    <source>
        <dbReference type="Proteomes" id="UP000198878"/>
    </source>
</evidence>
<evidence type="ECO:0000256" key="6">
    <source>
        <dbReference type="ARBA" id="ARBA00022989"/>
    </source>
</evidence>
<feature type="transmembrane region" description="Helical" evidence="8">
    <location>
        <begin position="77"/>
        <end position="100"/>
    </location>
</feature>
<gene>
    <name evidence="9" type="ORF">SAMN05421837_11584</name>
</gene>
<dbReference type="GO" id="GO:0009252">
    <property type="term" value="P:peptidoglycan biosynthetic process"/>
    <property type="evidence" value="ECO:0007669"/>
    <property type="project" value="UniProtKB-KW"/>
</dbReference>
<dbReference type="CDD" id="cd13123">
    <property type="entry name" value="MATE_MurJ_like"/>
    <property type="match status" value="1"/>
</dbReference>
<keyword evidence="10" id="KW-1185">Reference proteome</keyword>
<dbReference type="GO" id="GO:0005886">
    <property type="term" value="C:plasma membrane"/>
    <property type="evidence" value="ECO:0007669"/>
    <property type="project" value="UniProtKB-SubCell"/>
</dbReference>
<organism evidence="9 10">
    <name type="scientific">Amycolatopsis pretoriensis</name>
    <dbReference type="NCBI Taxonomy" id="218821"/>
    <lineage>
        <taxon>Bacteria</taxon>
        <taxon>Bacillati</taxon>
        <taxon>Actinomycetota</taxon>
        <taxon>Actinomycetes</taxon>
        <taxon>Pseudonocardiales</taxon>
        <taxon>Pseudonocardiaceae</taxon>
        <taxon>Amycolatopsis</taxon>
    </lineage>
</organism>
<accession>A0A1H5RH83</accession>
<dbReference type="STRING" id="218821.SAMN05421837_11584"/>
<evidence type="ECO:0000256" key="2">
    <source>
        <dbReference type="ARBA" id="ARBA00022475"/>
    </source>
</evidence>
<dbReference type="RefSeq" id="WP_244180953.1">
    <property type="nucleotide sequence ID" value="NZ_FNUJ01000015.1"/>
</dbReference>
<dbReference type="PANTHER" id="PTHR47019">
    <property type="entry name" value="LIPID II FLIPPASE MURJ"/>
    <property type="match status" value="1"/>
</dbReference>
<evidence type="ECO:0000313" key="9">
    <source>
        <dbReference type="EMBL" id="SEF37733.1"/>
    </source>
</evidence>
<feature type="transmembrane region" description="Helical" evidence="8">
    <location>
        <begin position="189"/>
        <end position="212"/>
    </location>
</feature>
<dbReference type="InterPro" id="IPR051050">
    <property type="entry name" value="Lipid_II_flippase_MurJ/MviN"/>
</dbReference>
<feature type="transmembrane region" description="Helical" evidence="8">
    <location>
        <begin position="334"/>
        <end position="356"/>
    </location>
</feature>
<evidence type="ECO:0000256" key="8">
    <source>
        <dbReference type="SAM" id="Phobius"/>
    </source>
</evidence>
<evidence type="ECO:0000256" key="4">
    <source>
        <dbReference type="ARBA" id="ARBA00022960"/>
    </source>
</evidence>
<keyword evidence="2" id="KW-1003">Cell membrane</keyword>
<feature type="transmembrane region" description="Helical" evidence="8">
    <location>
        <begin position="256"/>
        <end position="279"/>
    </location>
</feature>
<dbReference type="Pfam" id="PF03023">
    <property type="entry name" value="MurJ"/>
    <property type="match status" value="1"/>
</dbReference>
<reference evidence="10" key="1">
    <citation type="submission" date="2016-10" db="EMBL/GenBank/DDBJ databases">
        <authorList>
            <person name="Varghese N."/>
            <person name="Submissions S."/>
        </authorList>
    </citation>
    <scope>NUCLEOTIDE SEQUENCE [LARGE SCALE GENOMIC DNA]</scope>
    <source>
        <strain evidence="10">DSM 44654</strain>
    </source>
</reference>
<dbReference type="GO" id="GO:0015648">
    <property type="term" value="F:lipid-linked peptidoglycan transporter activity"/>
    <property type="evidence" value="ECO:0007669"/>
    <property type="project" value="TreeGrafter"/>
</dbReference>
<feature type="transmembrane region" description="Helical" evidence="8">
    <location>
        <begin position="480"/>
        <end position="504"/>
    </location>
</feature>
<protein>
    <submittedName>
        <fullName evidence="9">Putative peptidoglycan lipid II flippase</fullName>
    </submittedName>
</protein>
<evidence type="ECO:0000256" key="5">
    <source>
        <dbReference type="ARBA" id="ARBA00022984"/>
    </source>
</evidence>
<dbReference type="PRINTS" id="PR01806">
    <property type="entry name" value="VIRFACTRMVIN"/>
</dbReference>
<dbReference type="GO" id="GO:0034204">
    <property type="term" value="P:lipid translocation"/>
    <property type="evidence" value="ECO:0007669"/>
    <property type="project" value="TreeGrafter"/>
</dbReference>
<feature type="transmembrane region" description="Helical" evidence="8">
    <location>
        <begin position="152"/>
        <end position="174"/>
    </location>
</feature>
<evidence type="ECO:0000256" key="1">
    <source>
        <dbReference type="ARBA" id="ARBA00004651"/>
    </source>
</evidence>
<proteinExistence type="predicted"/>
<feature type="transmembrane region" description="Helical" evidence="8">
    <location>
        <begin position="112"/>
        <end position="131"/>
    </location>
</feature>
<feature type="transmembrane region" description="Helical" evidence="8">
    <location>
        <begin position="454"/>
        <end position="474"/>
    </location>
</feature>
<feature type="transmembrane region" description="Helical" evidence="8">
    <location>
        <begin position="421"/>
        <end position="442"/>
    </location>
</feature>
<dbReference type="EMBL" id="FNUJ01000015">
    <property type="protein sequence ID" value="SEF37733.1"/>
    <property type="molecule type" value="Genomic_DNA"/>
</dbReference>
<feature type="transmembrane region" description="Helical" evidence="8">
    <location>
        <begin position="516"/>
        <end position="539"/>
    </location>
</feature>
<dbReference type="InterPro" id="IPR004268">
    <property type="entry name" value="MurJ"/>
</dbReference>
<feature type="transmembrane region" description="Helical" evidence="8">
    <location>
        <begin position="300"/>
        <end position="322"/>
    </location>
</feature>
<dbReference type="PANTHER" id="PTHR47019:SF1">
    <property type="entry name" value="LIPID II FLIPPASE MURJ"/>
    <property type="match status" value="1"/>
</dbReference>
<dbReference type="GO" id="GO:0008360">
    <property type="term" value="P:regulation of cell shape"/>
    <property type="evidence" value="ECO:0007669"/>
    <property type="project" value="UniProtKB-KW"/>
</dbReference>
<feature type="transmembrane region" description="Helical" evidence="8">
    <location>
        <begin position="551"/>
        <end position="571"/>
    </location>
</feature>
<keyword evidence="7 8" id="KW-0472">Membrane</keyword>
<comment type="subcellular location">
    <subcellularLocation>
        <location evidence="1">Cell membrane</location>
        <topology evidence="1">Multi-pass membrane protein</topology>
    </subcellularLocation>
</comment>
<dbReference type="Proteomes" id="UP000198878">
    <property type="component" value="Unassembled WGS sequence"/>
</dbReference>